<dbReference type="OrthoDB" id="561214at2"/>
<dbReference type="Gene3D" id="3.40.50.2300">
    <property type="match status" value="1"/>
</dbReference>
<dbReference type="GO" id="GO:0003677">
    <property type="term" value="F:DNA binding"/>
    <property type="evidence" value="ECO:0007669"/>
    <property type="project" value="UniProtKB-KW"/>
</dbReference>
<dbReference type="SMART" id="SM00421">
    <property type="entry name" value="HTH_LUXR"/>
    <property type="match status" value="1"/>
</dbReference>
<dbReference type="PROSITE" id="PS00622">
    <property type="entry name" value="HTH_LUXR_1"/>
    <property type="match status" value="1"/>
</dbReference>
<evidence type="ECO:0000313" key="5">
    <source>
        <dbReference type="EMBL" id="TMO68138.1"/>
    </source>
</evidence>
<accession>A0A5S3V8V4</accession>
<reference evidence="5 8" key="1">
    <citation type="submission" date="2018-01" db="EMBL/GenBank/DDBJ databases">
        <authorList>
            <person name="Paulsen S."/>
            <person name="Gram L.K."/>
        </authorList>
    </citation>
    <scope>NUCLEOTIDE SEQUENCE [LARGE SCALE GENOMIC DNA]</scope>
    <source>
        <strain evidence="5 8">S3790</strain>
        <strain evidence="6">S3895</strain>
    </source>
</reference>
<dbReference type="InterPro" id="IPR016032">
    <property type="entry name" value="Sig_transdc_resp-reg_C-effctor"/>
</dbReference>
<gene>
    <name evidence="5" type="ORF">CWC19_11115</name>
    <name evidence="6" type="ORF">CWC20_15730</name>
</gene>
<dbReference type="CDD" id="cd06170">
    <property type="entry name" value="LuxR_C_like"/>
    <property type="match status" value="1"/>
</dbReference>
<evidence type="ECO:0000313" key="6">
    <source>
        <dbReference type="EMBL" id="TMO72272.1"/>
    </source>
</evidence>
<dbReference type="EMBL" id="PNBW01000082">
    <property type="protein sequence ID" value="TMO72272.1"/>
    <property type="molecule type" value="Genomic_DNA"/>
</dbReference>
<organism evidence="5 8">
    <name type="scientific">Pseudoalteromonas aurantia</name>
    <dbReference type="NCBI Taxonomy" id="43654"/>
    <lineage>
        <taxon>Bacteria</taxon>
        <taxon>Pseudomonadati</taxon>
        <taxon>Pseudomonadota</taxon>
        <taxon>Gammaproteobacteria</taxon>
        <taxon>Alteromonadales</taxon>
        <taxon>Pseudoalteromonadaceae</taxon>
        <taxon>Pseudoalteromonas</taxon>
    </lineage>
</organism>
<evidence type="ECO:0000256" key="3">
    <source>
        <dbReference type="ARBA" id="ARBA00023163"/>
    </source>
</evidence>
<keyword evidence="7" id="KW-1185">Reference proteome</keyword>
<dbReference type="SUPFAM" id="SSF46894">
    <property type="entry name" value="C-terminal effector domain of the bipartite response regulators"/>
    <property type="match status" value="1"/>
</dbReference>
<dbReference type="Proteomes" id="UP000307217">
    <property type="component" value="Unassembled WGS sequence"/>
</dbReference>
<reference evidence="5" key="3">
    <citation type="submission" date="2019-09" db="EMBL/GenBank/DDBJ databases">
        <title>Co-occurence of chitin degradation, pigmentation and bioactivity in marine Pseudoalteromonas.</title>
        <authorList>
            <person name="Sonnenschein E.C."/>
            <person name="Bech P.K."/>
        </authorList>
    </citation>
    <scope>NUCLEOTIDE SEQUENCE</scope>
    <source>
        <strain evidence="5">S3790</strain>
    </source>
</reference>
<proteinExistence type="predicted"/>
<dbReference type="PANTHER" id="PTHR44688:SF16">
    <property type="entry name" value="DNA-BINDING TRANSCRIPTIONAL ACTIVATOR DEVR_DOSR"/>
    <property type="match status" value="1"/>
</dbReference>
<keyword evidence="2" id="KW-0238">DNA-binding</keyword>
<dbReference type="EMBL" id="PNBX01000044">
    <property type="protein sequence ID" value="TMO68138.1"/>
    <property type="molecule type" value="Genomic_DNA"/>
</dbReference>
<dbReference type="RefSeq" id="WP_138591938.1">
    <property type="nucleotide sequence ID" value="NZ_PNBW01000082.1"/>
</dbReference>
<comment type="caution">
    <text evidence="5">The sequence shown here is derived from an EMBL/GenBank/DDBJ whole genome shotgun (WGS) entry which is preliminary data.</text>
</comment>
<dbReference type="Proteomes" id="UP000307164">
    <property type="component" value="Unassembled WGS sequence"/>
</dbReference>
<dbReference type="InterPro" id="IPR000792">
    <property type="entry name" value="Tscrpt_reg_LuxR_C"/>
</dbReference>
<keyword evidence="1" id="KW-0805">Transcription regulation</keyword>
<name>A0A5S3V8V4_9GAMM</name>
<dbReference type="GO" id="GO:0006355">
    <property type="term" value="P:regulation of DNA-templated transcription"/>
    <property type="evidence" value="ECO:0007669"/>
    <property type="project" value="InterPro"/>
</dbReference>
<evidence type="ECO:0000256" key="1">
    <source>
        <dbReference type="ARBA" id="ARBA00023015"/>
    </source>
</evidence>
<evidence type="ECO:0000259" key="4">
    <source>
        <dbReference type="PROSITE" id="PS50043"/>
    </source>
</evidence>
<keyword evidence="3" id="KW-0804">Transcription</keyword>
<reference evidence="7 8" key="2">
    <citation type="submission" date="2019-06" db="EMBL/GenBank/DDBJ databases">
        <title>Co-occurence of chitin degradation, pigmentation and bioactivity in marine Pseudoalteromonas.</title>
        <authorList>
            <person name="Sonnenschein E.C."/>
            <person name="Bech P.K."/>
        </authorList>
    </citation>
    <scope>NUCLEOTIDE SEQUENCE [LARGE SCALE GENOMIC DNA]</scope>
    <source>
        <strain evidence="8">S3790</strain>
        <strain evidence="6 7">S3895</strain>
    </source>
</reference>
<dbReference type="AlphaFoldDB" id="A0A5S3V8V4"/>
<sequence>MGKAARMATIITAQQTIKEQSNLYYLRSILLMLDVENVFLENFELIAEQVGCDATEQVTFIDMATVKWTEYIPQNISTLAKKRPIVLMNVRDGAVSERSALLAGIKGIIYETDKPDVQLKSIRAIFDGELWFRRSIISSTFSELLSEHIQTKSTVPQAEIDESTYNLTKREKTIIKLIAEGAQNKEIANKLHISDHTVKTHLYSAFKKTKSRNRIELLNWARQFFPDALTRYHTN</sequence>
<evidence type="ECO:0000256" key="2">
    <source>
        <dbReference type="ARBA" id="ARBA00023125"/>
    </source>
</evidence>
<dbReference type="Gene3D" id="1.10.10.10">
    <property type="entry name" value="Winged helix-like DNA-binding domain superfamily/Winged helix DNA-binding domain"/>
    <property type="match status" value="1"/>
</dbReference>
<evidence type="ECO:0000313" key="8">
    <source>
        <dbReference type="Proteomes" id="UP000307217"/>
    </source>
</evidence>
<protein>
    <submittedName>
        <fullName evidence="5">Helix-turn-helix transcriptional regulator</fullName>
    </submittedName>
</protein>
<dbReference type="PROSITE" id="PS50043">
    <property type="entry name" value="HTH_LUXR_2"/>
    <property type="match status" value="1"/>
</dbReference>
<dbReference type="PANTHER" id="PTHR44688">
    <property type="entry name" value="DNA-BINDING TRANSCRIPTIONAL ACTIVATOR DEVR_DOSR"/>
    <property type="match status" value="1"/>
</dbReference>
<dbReference type="PRINTS" id="PR00038">
    <property type="entry name" value="HTHLUXR"/>
</dbReference>
<feature type="domain" description="HTH luxR-type" evidence="4">
    <location>
        <begin position="160"/>
        <end position="225"/>
    </location>
</feature>
<evidence type="ECO:0000313" key="7">
    <source>
        <dbReference type="Proteomes" id="UP000307164"/>
    </source>
</evidence>
<dbReference type="InterPro" id="IPR036388">
    <property type="entry name" value="WH-like_DNA-bd_sf"/>
</dbReference>
<dbReference type="Pfam" id="PF00196">
    <property type="entry name" value="GerE"/>
    <property type="match status" value="1"/>
</dbReference>